<dbReference type="InterPro" id="IPR020449">
    <property type="entry name" value="Tscrpt_reg_AraC-type_HTH"/>
</dbReference>
<evidence type="ECO:0000313" key="5">
    <source>
        <dbReference type="EMBL" id="SEQ30581.1"/>
    </source>
</evidence>
<dbReference type="STRING" id="489703.SAMN04488038_105197"/>
<keyword evidence="1" id="KW-0805">Transcription regulation</keyword>
<dbReference type="Pfam" id="PF12833">
    <property type="entry name" value="HTH_18"/>
    <property type="match status" value="1"/>
</dbReference>
<dbReference type="PRINTS" id="PR00032">
    <property type="entry name" value="HTHARAC"/>
</dbReference>
<proteinExistence type="predicted"/>
<organism evidence="5 6">
    <name type="scientific">Solimonas aquatica</name>
    <dbReference type="NCBI Taxonomy" id="489703"/>
    <lineage>
        <taxon>Bacteria</taxon>
        <taxon>Pseudomonadati</taxon>
        <taxon>Pseudomonadota</taxon>
        <taxon>Gammaproteobacteria</taxon>
        <taxon>Nevskiales</taxon>
        <taxon>Nevskiaceae</taxon>
        <taxon>Solimonas</taxon>
    </lineage>
</organism>
<evidence type="ECO:0000256" key="1">
    <source>
        <dbReference type="ARBA" id="ARBA00023015"/>
    </source>
</evidence>
<dbReference type="Gene3D" id="1.10.10.60">
    <property type="entry name" value="Homeodomain-like"/>
    <property type="match status" value="1"/>
</dbReference>
<dbReference type="AlphaFoldDB" id="A0A1H9EY57"/>
<dbReference type="PANTHER" id="PTHR47894">
    <property type="entry name" value="HTH-TYPE TRANSCRIPTIONAL REGULATOR GADX"/>
    <property type="match status" value="1"/>
</dbReference>
<dbReference type="InterPro" id="IPR032687">
    <property type="entry name" value="AraC-type_N"/>
</dbReference>
<dbReference type="GO" id="GO:0005829">
    <property type="term" value="C:cytosol"/>
    <property type="evidence" value="ECO:0007669"/>
    <property type="project" value="TreeGrafter"/>
</dbReference>
<dbReference type="PANTHER" id="PTHR47894:SF1">
    <property type="entry name" value="HTH-TYPE TRANSCRIPTIONAL REGULATOR VQSM"/>
    <property type="match status" value="1"/>
</dbReference>
<accession>A0A1H9EY57</accession>
<dbReference type="Proteomes" id="UP000199233">
    <property type="component" value="Unassembled WGS sequence"/>
</dbReference>
<dbReference type="GO" id="GO:0003700">
    <property type="term" value="F:DNA-binding transcription factor activity"/>
    <property type="evidence" value="ECO:0007669"/>
    <property type="project" value="InterPro"/>
</dbReference>
<evidence type="ECO:0000313" key="6">
    <source>
        <dbReference type="Proteomes" id="UP000199233"/>
    </source>
</evidence>
<keyword evidence="2 5" id="KW-0238">DNA-binding</keyword>
<dbReference type="SMART" id="SM00342">
    <property type="entry name" value="HTH_ARAC"/>
    <property type="match status" value="1"/>
</dbReference>
<feature type="domain" description="HTH araC/xylS-type" evidence="4">
    <location>
        <begin position="237"/>
        <end position="334"/>
    </location>
</feature>
<dbReference type="PROSITE" id="PS01124">
    <property type="entry name" value="HTH_ARAC_FAMILY_2"/>
    <property type="match status" value="1"/>
</dbReference>
<dbReference type="OrthoDB" id="5722175at2"/>
<dbReference type="Pfam" id="PF12625">
    <property type="entry name" value="Arabinose_bd"/>
    <property type="match status" value="1"/>
</dbReference>
<keyword evidence="3" id="KW-0804">Transcription</keyword>
<dbReference type="GO" id="GO:0000976">
    <property type="term" value="F:transcription cis-regulatory region binding"/>
    <property type="evidence" value="ECO:0007669"/>
    <property type="project" value="TreeGrafter"/>
</dbReference>
<dbReference type="SUPFAM" id="SSF46689">
    <property type="entry name" value="Homeodomain-like"/>
    <property type="match status" value="1"/>
</dbReference>
<dbReference type="RefSeq" id="WP_093284301.1">
    <property type="nucleotide sequence ID" value="NZ_FOFS01000005.1"/>
</dbReference>
<dbReference type="InterPro" id="IPR009057">
    <property type="entry name" value="Homeodomain-like_sf"/>
</dbReference>
<reference evidence="5 6" key="1">
    <citation type="submission" date="2016-10" db="EMBL/GenBank/DDBJ databases">
        <authorList>
            <person name="de Groot N.N."/>
        </authorList>
    </citation>
    <scope>NUCLEOTIDE SEQUENCE [LARGE SCALE GENOMIC DNA]</scope>
    <source>
        <strain evidence="5 6">DSM 25927</strain>
    </source>
</reference>
<name>A0A1H9EY57_9GAMM</name>
<keyword evidence="6" id="KW-1185">Reference proteome</keyword>
<evidence type="ECO:0000259" key="4">
    <source>
        <dbReference type="PROSITE" id="PS01124"/>
    </source>
</evidence>
<dbReference type="EMBL" id="FOFS01000005">
    <property type="protein sequence ID" value="SEQ30581.1"/>
    <property type="molecule type" value="Genomic_DNA"/>
</dbReference>
<evidence type="ECO:0000256" key="2">
    <source>
        <dbReference type="ARBA" id="ARBA00023125"/>
    </source>
</evidence>
<evidence type="ECO:0000256" key="3">
    <source>
        <dbReference type="ARBA" id="ARBA00023163"/>
    </source>
</evidence>
<gene>
    <name evidence="5" type="ORF">SAMN04488038_105197</name>
</gene>
<protein>
    <submittedName>
        <fullName evidence="5">AraC-type DNA-binding protein</fullName>
    </submittedName>
</protein>
<sequence length="335" mass="38091">MSSRSILGLMYTMRGLRSLGEDPAPVLARYGLDLDRLDPGARVERSLELRILVEVAEQLRDPMAGLKTGPFFGFAGYGPLSMLLLTCADVREAILSGVRYQRLTYLYSTIRFEEEESGLSVLSLAPLPLPWRAFRFRVDGEMSGTFKLVNDIQKTIGTELRPQRVDMPYPRPAEAAQYEAHFGCPVRWDQKEGRFWIDQALMNLKFPTHDPAAHALYRNLCDQQLVDQQRELDNLSHKVLLHLELFEGRPPDAGRIAEFFGLAERSLRRRLAQEGSSLRGLVASARQNKAQQLLRHSELSVEAIAERLGYSEPAAFIHAFERWTGMSPSRYRAER</sequence>
<dbReference type="InterPro" id="IPR018060">
    <property type="entry name" value="HTH_AraC"/>
</dbReference>